<keyword evidence="5" id="KW-0238">DNA-binding</keyword>
<dbReference type="PANTHER" id="PTHR22993">
    <property type="entry name" value="FORMAMIDOPYRIMIDINE-DNA GLYCOSYLASE"/>
    <property type="match status" value="1"/>
</dbReference>
<keyword evidence="7" id="KW-0456">Lyase</keyword>
<evidence type="ECO:0000256" key="1">
    <source>
        <dbReference type="ARBA" id="ARBA00001668"/>
    </source>
</evidence>
<evidence type="ECO:0000256" key="6">
    <source>
        <dbReference type="ARBA" id="ARBA00023204"/>
    </source>
</evidence>
<dbReference type="GO" id="GO:0003906">
    <property type="term" value="F:DNA-(apurinic or apyrimidinic site) endonuclease activity"/>
    <property type="evidence" value="ECO:0007669"/>
    <property type="project" value="InterPro"/>
</dbReference>
<dbReference type="GO" id="GO:0006284">
    <property type="term" value="P:base-excision repair"/>
    <property type="evidence" value="ECO:0007669"/>
    <property type="project" value="InterPro"/>
</dbReference>
<dbReference type="GO" id="GO:0016829">
    <property type="term" value="F:lyase activity"/>
    <property type="evidence" value="ECO:0007669"/>
    <property type="project" value="UniProtKB-KW"/>
</dbReference>
<evidence type="ECO:0000313" key="11">
    <source>
        <dbReference type="EMBL" id="MCL6217190.1"/>
    </source>
</evidence>
<keyword evidence="12" id="KW-1185">Reference proteome</keyword>
<dbReference type="Gene3D" id="1.10.8.50">
    <property type="match status" value="1"/>
</dbReference>
<sequence>MPELPEVAYQKKYADATILHKKIVEVETGDKKIFQSPKTDFETILKNNEFESTTRLGKYLFLKLKKNGVLVMHFGMTGKLDFYQHDETPKYTQLKLIFKDGSKLAFTCPRKFAKLYLAKSVEEFQESHNLGVDALAISEEQFLDICEGRSGTIKGLLMNQSLIAGIGNMYADEVLFQTKIHPKTKVNKLSQKQLKSIFEEIGKVLQLVKEARIEGKRVPESYLTRIRKEGEGTDCPRNNGKIDQTKVSGRTTYFCPVCQKEIQ</sequence>
<evidence type="ECO:0000256" key="3">
    <source>
        <dbReference type="ARBA" id="ARBA00022763"/>
    </source>
</evidence>
<dbReference type="SMART" id="SM00898">
    <property type="entry name" value="Fapy_DNA_glyco"/>
    <property type="match status" value="1"/>
</dbReference>
<dbReference type="Gene3D" id="3.20.190.10">
    <property type="entry name" value="MutM-like, N-terminal"/>
    <property type="match status" value="1"/>
</dbReference>
<dbReference type="AlphaFoldDB" id="A0A9X1ZT43"/>
<comment type="similarity">
    <text evidence="2">Belongs to the FPG family.</text>
</comment>
<protein>
    <submittedName>
        <fullName evidence="11">Formamidopyrimidine-DNA glycosylase</fullName>
    </submittedName>
</protein>
<accession>A0A9X1ZT43</accession>
<evidence type="ECO:0000256" key="2">
    <source>
        <dbReference type="ARBA" id="ARBA00009409"/>
    </source>
</evidence>
<dbReference type="InterPro" id="IPR035937">
    <property type="entry name" value="FPG_N"/>
</dbReference>
<proteinExistence type="inferred from homology"/>
<dbReference type="SUPFAM" id="SSF57716">
    <property type="entry name" value="Glucocorticoid receptor-like (DNA-binding domain)"/>
    <property type="match status" value="1"/>
</dbReference>
<dbReference type="GO" id="GO:0003684">
    <property type="term" value="F:damaged DNA binding"/>
    <property type="evidence" value="ECO:0007669"/>
    <property type="project" value="InterPro"/>
</dbReference>
<dbReference type="SMART" id="SM01232">
    <property type="entry name" value="H2TH"/>
    <property type="match status" value="1"/>
</dbReference>
<feature type="domain" description="Formamidopyrimidine-DNA glycosylase catalytic" evidence="10">
    <location>
        <begin position="2"/>
        <end position="113"/>
    </location>
</feature>
<reference evidence="11" key="1">
    <citation type="submission" date="2022-01" db="EMBL/GenBank/DDBJ databases">
        <title>Genome sequencing of Zunongwangia sp. M21534 genome.</title>
        <authorList>
            <person name="Chen Y."/>
            <person name="Dong C."/>
            <person name="Shao Z."/>
        </authorList>
    </citation>
    <scope>NUCLEOTIDE SEQUENCE</scope>
    <source>
        <strain evidence="11">MCCC M21534</strain>
    </source>
</reference>
<dbReference type="GO" id="GO:0008270">
    <property type="term" value="F:zinc ion binding"/>
    <property type="evidence" value="ECO:0007669"/>
    <property type="project" value="InterPro"/>
</dbReference>
<dbReference type="GO" id="GO:0008534">
    <property type="term" value="F:oxidized purine nucleobase lesion DNA N-glycosylase activity"/>
    <property type="evidence" value="ECO:0007669"/>
    <property type="project" value="UniProtKB-EC"/>
</dbReference>
<evidence type="ECO:0000256" key="8">
    <source>
        <dbReference type="ARBA" id="ARBA00023268"/>
    </source>
</evidence>
<dbReference type="InterPro" id="IPR010979">
    <property type="entry name" value="Ribosomal_uS13-like_H2TH"/>
</dbReference>
<dbReference type="SUPFAM" id="SSF81624">
    <property type="entry name" value="N-terminal domain of MutM-like DNA repair proteins"/>
    <property type="match status" value="1"/>
</dbReference>
<dbReference type="InterPro" id="IPR012319">
    <property type="entry name" value="FPG_cat"/>
</dbReference>
<evidence type="ECO:0000256" key="4">
    <source>
        <dbReference type="ARBA" id="ARBA00022801"/>
    </source>
</evidence>
<comment type="caution">
    <text evidence="11">The sequence shown here is derived from an EMBL/GenBank/DDBJ whole genome shotgun (WGS) entry which is preliminary data.</text>
</comment>
<keyword evidence="3" id="KW-0227">DNA damage</keyword>
<name>A0A9X1ZT43_9FLAO</name>
<dbReference type="PROSITE" id="PS51068">
    <property type="entry name" value="FPG_CAT"/>
    <property type="match status" value="1"/>
</dbReference>
<evidence type="ECO:0000256" key="5">
    <source>
        <dbReference type="ARBA" id="ARBA00023125"/>
    </source>
</evidence>
<keyword evidence="6" id="KW-0234">DNA repair</keyword>
<dbReference type="SUPFAM" id="SSF46946">
    <property type="entry name" value="S13-like H2TH domain"/>
    <property type="match status" value="1"/>
</dbReference>
<dbReference type="Proteomes" id="UP001139521">
    <property type="component" value="Unassembled WGS sequence"/>
</dbReference>
<dbReference type="CDD" id="cd08976">
    <property type="entry name" value="BaFpgNei_N_4"/>
    <property type="match status" value="1"/>
</dbReference>
<evidence type="ECO:0000259" key="10">
    <source>
        <dbReference type="PROSITE" id="PS51068"/>
    </source>
</evidence>
<organism evidence="11 12">
    <name type="scientific">Zunongwangia pacifica</name>
    <dbReference type="NCBI Taxonomy" id="2911062"/>
    <lineage>
        <taxon>Bacteria</taxon>
        <taxon>Pseudomonadati</taxon>
        <taxon>Bacteroidota</taxon>
        <taxon>Flavobacteriia</taxon>
        <taxon>Flavobacteriales</taxon>
        <taxon>Flavobacteriaceae</taxon>
        <taxon>Zunongwangia</taxon>
    </lineage>
</organism>
<dbReference type="Pfam" id="PF01149">
    <property type="entry name" value="Fapy_DNA_glyco"/>
    <property type="match status" value="1"/>
</dbReference>
<dbReference type="Pfam" id="PF06831">
    <property type="entry name" value="H2TH"/>
    <property type="match status" value="1"/>
</dbReference>
<evidence type="ECO:0000313" key="12">
    <source>
        <dbReference type="Proteomes" id="UP001139521"/>
    </source>
</evidence>
<dbReference type="InterPro" id="IPR015886">
    <property type="entry name" value="H2TH_FPG"/>
</dbReference>
<comment type="catalytic activity">
    <reaction evidence="1">
        <text>Hydrolysis of DNA containing ring-opened 7-methylguanine residues, releasing 2,6-diamino-4-hydroxy-5-(N-methyl)formamidopyrimidine.</text>
        <dbReference type="EC" id="3.2.2.23"/>
    </reaction>
</comment>
<keyword evidence="4" id="KW-0378">Hydrolase</keyword>
<dbReference type="EMBL" id="JAKHSK010000002">
    <property type="protein sequence ID" value="MCL6217190.1"/>
    <property type="molecule type" value="Genomic_DNA"/>
</dbReference>
<dbReference type="RefSeq" id="WP_249600173.1">
    <property type="nucleotide sequence ID" value="NZ_JAKHSK010000002.1"/>
</dbReference>
<keyword evidence="9" id="KW-0326">Glycosidase</keyword>
<keyword evidence="8" id="KW-0511">Multifunctional enzyme</keyword>
<evidence type="ECO:0000256" key="7">
    <source>
        <dbReference type="ARBA" id="ARBA00023239"/>
    </source>
</evidence>
<evidence type="ECO:0000256" key="9">
    <source>
        <dbReference type="ARBA" id="ARBA00023295"/>
    </source>
</evidence>
<dbReference type="PANTHER" id="PTHR22993:SF9">
    <property type="entry name" value="FORMAMIDOPYRIMIDINE-DNA GLYCOSYLASE"/>
    <property type="match status" value="1"/>
</dbReference>
<gene>
    <name evidence="11" type="ORF">L1967_02695</name>
</gene>